<evidence type="ECO:0000256" key="13">
    <source>
        <dbReference type="SAM" id="MobiDB-lite"/>
    </source>
</evidence>
<feature type="region of interest" description="Disordered" evidence="13">
    <location>
        <begin position="247"/>
        <end position="278"/>
    </location>
</feature>
<evidence type="ECO:0000256" key="5">
    <source>
        <dbReference type="ARBA" id="ARBA00022475"/>
    </source>
</evidence>
<evidence type="ECO:0000256" key="3">
    <source>
        <dbReference type="ARBA" id="ARBA00005885"/>
    </source>
</evidence>
<comment type="similarity">
    <text evidence="4">Belongs to the plant LTP family.</text>
</comment>
<dbReference type="EMBL" id="SDMP01000008">
    <property type="protein sequence ID" value="RYR44366.1"/>
    <property type="molecule type" value="Genomic_DNA"/>
</dbReference>
<evidence type="ECO:0000256" key="2">
    <source>
        <dbReference type="ARBA" id="ARBA00004609"/>
    </source>
</evidence>
<comment type="subcellular location">
    <subcellularLocation>
        <location evidence="2">Cell membrane</location>
        <topology evidence="2">Lipid-anchor</topology>
        <topology evidence="2">GPI-anchor</topology>
    </subcellularLocation>
    <subcellularLocation>
        <location evidence="1">Cytoplasm</location>
        <location evidence="1">Cytoskeleton</location>
    </subcellularLocation>
</comment>
<evidence type="ECO:0000256" key="6">
    <source>
        <dbReference type="ARBA" id="ARBA00022490"/>
    </source>
</evidence>
<keyword evidence="7" id="KW-0472">Membrane</keyword>
<keyword evidence="7" id="KW-0336">GPI-anchor</keyword>
<dbReference type="Pfam" id="PF06886">
    <property type="entry name" value="TPX2"/>
    <property type="match status" value="1"/>
</dbReference>
<feature type="region of interest" description="Disordered" evidence="13">
    <location>
        <begin position="407"/>
        <end position="458"/>
    </location>
</feature>
<feature type="compositionally biased region" description="Basic and acidic residues" evidence="13">
    <location>
        <begin position="414"/>
        <end position="432"/>
    </location>
</feature>
<keyword evidence="7" id="KW-0325">Glycoprotein</keyword>
<feature type="compositionally biased region" description="Basic residues" evidence="13">
    <location>
        <begin position="31"/>
        <end position="46"/>
    </location>
</feature>
<proteinExistence type="inferred from homology"/>
<comment type="similarity">
    <text evidence="3">Belongs to the TPX2 family.</text>
</comment>
<keyword evidence="10" id="KW-0206">Cytoskeleton</keyword>
<evidence type="ECO:0000256" key="1">
    <source>
        <dbReference type="ARBA" id="ARBA00004245"/>
    </source>
</evidence>
<dbReference type="GO" id="GO:0098552">
    <property type="term" value="C:side of membrane"/>
    <property type="evidence" value="ECO:0007669"/>
    <property type="project" value="UniProtKB-KW"/>
</dbReference>
<dbReference type="GO" id="GO:0005874">
    <property type="term" value="C:microtubule"/>
    <property type="evidence" value="ECO:0007669"/>
    <property type="project" value="UniProtKB-KW"/>
</dbReference>
<evidence type="ECO:0000256" key="7">
    <source>
        <dbReference type="ARBA" id="ARBA00022622"/>
    </source>
</evidence>
<dbReference type="STRING" id="3818.A0A445C0J5"/>
<feature type="domain" description="Bifunctional inhibitor/plant lipid transfer protein/seed storage helical" evidence="14">
    <location>
        <begin position="158"/>
        <end position="236"/>
    </location>
</feature>
<keyword evidence="16" id="KW-1185">Reference proteome</keyword>
<sequence>MSTLTKSCSKSQKKPQSSAAKEGVVNSVQKNKIRQRKFVVAKKNKNKKFEGSGGDGDQGSNSTLSFCKCKESNKNNKCLCVAYQNLRKSQEEFFKNKQAQEQEQDQEDGAAEIERVIIEEEQRQQQEAIGEDCVFILGANGASPSHSHNAAPAPAVDCSYLVLTMADCLSFVTNGSTTTKPEGNCCSGLKSVLKTAPQCLCEAFKSSAQFGVVLNVTKALALPAACKVSAPSASNCGLSETPAAAPGIVSNRTSNGGRRSRRNSLESTSTFGGSRWKKKQQLRVTSQKPFKLRTEERGKVKEEEFVKKIHEMMTEEEKQRILGFHGQQMNLRCPFCSQNLCLVKPPVKEITQPIDLQLHSDVRAMDRAEFDHQVAEKLSLIEQYKLEKERQQKVFLSLSFDEDLGIVQAQEPNEGNKEMRLGRRRGEEDRKTAMASDSSPINNGPSSPTIPLQAQPATPSPPLEMLLAAIIVVELFHAVRLRYPASALFPRLLKDYSPVEKLSIPTQFHEFCEEFYRSVKNRGVANSGIDEAETSTFMASLVIGFLSKRKNIPLLQITSDLLLFILPMDDYLPSADLIGGSIILQDTPIINANFILSDDSEIYDPTVNSWNELRSPVDHPLFSQSEVQGCLDIGDPVYTCLYCGASFWLLERVEKQSRINQPLFTLCCFQGKIQLPYLQKAPDLLYNLIHGHDSKSLQFQKKIRYYNSMFAFTSLGGKVIDSVNDGTGPPQFIISGQNYHRIGSLLPQAGQVPKFAQLYIYDIEHELTHRERIFG</sequence>
<feature type="coiled-coil region" evidence="12">
    <location>
        <begin position="83"/>
        <end position="116"/>
    </location>
</feature>
<dbReference type="InterPro" id="IPR027329">
    <property type="entry name" value="TPX2_C"/>
</dbReference>
<comment type="caution">
    <text evidence="15">The sequence shown here is derived from an EMBL/GenBank/DDBJ whole genome shotgun (WGS) entry which is preliminary data.</text>
</comment>
<dbReference type="AlphaFoldDB" id="A0A445C0J5"/>
<dbReference type="Proteomes" id="UP000289738">
    <property type="component" value="Chromosome A08"/>
</dbReference>
<evidence type="ECO:0000256" key="8">
    <source>
        <dbReference type="ARBA" id="ARBA00022701"/>
    </source>
</evidence>
<name>A0A445C0J5_ARAHY</name>
<keyword evidence="9" id="KW-0732">Signal</keyword>
<dbReference type="PANTHER" id="PTHR45786">
    <property type="entry name" value="DNA BINDING PROTEIN-LIKE"/>
    <property type="match status" value="1"/>
</dbReference>
<keyword evidence="11" id="KW-0449">Lipoprotein</keyword>
<keyword evidence="6" id="KW-0963">Cytoplasm</keyword>
<dbReference type="InterPro" id="IPR036312">
    <property type="entry name" value="Bifun_inhib/LTP/seed_sf"/>
</dbReference>
<evidence type="ECO:0000256" key="4">
    <source>
        <dbReference type="ARBA" id="ARBA00009748"/>
    </source>
</evidence>
<feature type="compositionally biased region" description="Low complexity" evidence="13">
    <location>
        <begin position="1"/>
        <end position="21"/>
    </location>
</feature>
<evidence type="ECO:0000256" key="12">
    <source>
        <dbReference type="SAM" id="Coils"/>
    </source>
</evidence>
<dbReference type="PANTHER" id="PTHR45786:SF74">
    <property type="entry name" value="ATP-DEPENDENT DNA HELICASE"/>
    <property type="match status" value="1"/>
</dbReference>
<organism evidence="15 16">
    <name type="scientific">Arachis hypogaea</name>
    <name type="common">Peanut</name>
    <dbReference type="NCBI Taxonomy" id="3818"/>
    <lineage>
        <taxon>Eukaryota</taxon>
        <taxon>Viridiplantae</taxon>
        <taxon>Streptophyta</taxon>
        <taxon>Embryophyta</taxon>
        <taxon>Tracheophyta</taxon>
        <taxon>Spermatophyta</taxon>
        <taxon>Magnoliopsida</taxon>
        <taxon>eudicotyledons</taxon>
        <taxon>Gunneridae</taxon>
        <taxon>Pentapetalae</taxon>
        <taxon>rosids</taxon>
        <taxon>fabids</taxon>
        <taxon>Fabales</taxon>
        <taxon>Fabaceae</taxon>
        <taxon>Papilionoideae</taxon>
        <taxon>50 kb inversion clade</taxon>
        <taxon>dalbergioids sensu lato</taxon>
        <taxon>Dalbergieae</taxon>
        <taxon>Pterocarpus clade</taxon>
        <taxon>Arachis</taxon>
    </lineage>
</organism>
<evidence type="ECO:0000259" key="14">
    <source>
        <dbReference type="SMART" id="SM00499"/>
    </source>
</evidence>
<evidence type="ECO:0000313" key="16">
    <source>
        <dbReference type="Proteomes" id="UP000289738"/>
    </source>
</evidence>
<evidence type="ECO:0000313" key="15">
    <source>
        <dbReference type="EMBL" id="RYR44366.1"/>
    </source>
</evidence>
<feature type="compositionally biased region" description="Polar residues" evidence="13">
    <location>
        <begin position="435"/>
        <end position="457"/>
    </location>
</feature>
<evidence type="ECO:0000256" key="10">
    <source>
        <dbReference type="ARBA" id="ARBA00023212"/>
    </source>
</evidence>
<gene>
    <name evidence="15" type="ORF">Ahy_A08g040711</name>
</gene>
<feature type="region of interest" description="Disordered" evidence="13">
    <location>
        <begin position="1"/>
        <end position="59"/>
    </location>
</feature>
<keyword evidence="8" id="KW-0493">Microtubule</keyword>
<dbReference type="Gene3D" id="1.10.110.10">
    <property type="entry name" value="Plant lipid-transfer and hydrophobic proteins"/>
    <property type="match status" value="1"/>
</dbReference>
<dbReference type="SUPFAM" id="SSF47699">
    <property type="entry name" value="Bifunctional inhibitor/lipid-transfer protein/seed storage 2S albumin"/>
    <property type="match status" value="1"/>
</dbReference>
<dbReference type="FunFam" id="1.10.110.10:FF:000001">
    <property type="entry name" value="Bifunctional inhibitor/lipid-transfer protein/seed storage 2S albumin superfamily protein"/>
    <property type="match status" value="1"/>
</dbReference>
<reference evidence="15 16" key="1">
    <citation type="submission" date="2019-01" db="EMBL/GenBank/DDBJ databases">
        <title>Sequencing of cultivated peanut Arachis hypogaea provides insights into genome evolution and oil improvement.</title>
        <authorList>
            <person name="Chen X."/>
        </authorList>
    </citation>
    <scope>NUCLEOTIDE SEQUENCE [LARGE SCALE GENOMIC DNA]</scope>
    <source>
        <strain evidence="16">cv. Fuhuasheng</strain>
        <tissue evidence="15">Leaves</tissue>
    </source>
</reference>
<dbReference type="Pfam" id="PF14368">
    <property type="entry name" value="LTP_2"/>
    <property type="match status" value="1"/>
</dbReference>
<dbReference type="GO" id="GO:0005886">
    <property type="term" value="C:plasma membrane"/>
    <property type="evidence" value="ECO:0007669"/>
    <property type="project" value="UniProtKB-SubCell"/>
</dbReference>
<dbReference type="InterPro" id="IPR016140">
    <property type="entry name" value="Bifunc_inhib/LTP/seed_store"/>
</dbReference>
<keyword evidence="12" id="KW-0175">Coiled coil</keyword>
<dbReference type="CDD" id="cd00010">
    <property type="entry name" value="AAI_LTSS"/>
    <property type="match status" value="1"/>
</dbReference>
<evidence type="ECO:0000256" key="9">
    <source>
        <dbReference type="ARBA" id="ARBA00022729"/>
    </source>
</evidence>
<keyword evidence="5" id="KW-1003">Cell membrane</keyword>
<evidence type="ECO:0000256" key="11">
    <source>
        <dbReference type="ARBA" id="ARBA00023288"/>
    </source>
</evidence>
<dbReference type="SMART" id="SM00499">
    <property type="entry name" value="AAI"/>
    <property type="match status" value="1"/>
</dbReference>
<accession>A0A445C0J5</accession>
<protein>
    <recommendedName>
        <fullName evidence="14">Bifunctional inhibitor/plant lipid transfer protein/seed storage helical domain-containing protein</fullName>
    </recommendedName>
</protein>